<dbReference type="AlphaFoldDB" id="A0A0T5ZWU5"/>
<dbReference type="SUPFAM" id="SSF55811">
    <property type="entry name" value="Nudix"/>
    <property type="match status" value="1"/>
</dbReference>
<name>A0A0T5ZWU5_UNCKA</name>
<evidence type="ECO:0000313" key="4">
    <source>
        <dbReference type="Proteomes" id="UP000051297"/>
    </source>
</evidence>
<dbReference type="Gene3D" id="3.90.79.10">
    <property type="entry name" value="Nucleoside Triphosphate Pyrophosphohydrolase"/>
    <property type="match status" value="1"/>
</dbReference>
<evidence type="ECO:0000313" key="3">
    <source>
        <dbReference type="EMBL" id="KRT67272.1"/>
    </source>
</evidence>
<dbReference type="PROSITE" id="PS00893">
    <property type="entry name" value="NUDIX_BOX"/>
    <property type="match status" value="1"/>
</dbReference>
<dbReference type="CDD" id="cd02883">
    <property type="entry name" value="NUDIX_Hydrolase"/>
    <property type="match status" value="1"/>
</dbReference>
<dbReference type="STRING" id="1576480.XU08_C0005G0033"/>
<dbReference type="GO" id="GO:0016787">
    <property type="term" value="F:hydrolase activity"/>
    <property type="evidence" value="ECO:0007669"/>
    <property type="project" value="UniProtKB-KW"/>
</dbReference>
<dbReference type="PANTHER" id="PTHR43736:SF1">
    <property type="entry name" value="DIHYDRONEOPTERIN TRIPHOSPHATE DIPHOSPHATASE"/>
    <property type="match status" value="1"/>
</dbReference>
<dbReference type="PANTHER" id="PTHR43736">
    <property type="entry name" value="ADP-RIBOSE PYROPHOSPHATASE"/>
    <property type="match status" value="1"/>
</dbReference>
<gene>
    <name evidence="3" type="ORF">XU08_C0005G0033</name>
</gene>
<evidence type="ECO:0000256" key="1">
    <source>
        <dbReference type="ARBA" id="ARBA00022801"/>
    </source>
</evidence>
<organism evidence="3 4">
    <name type="scientific">candidate division WWE3 bacterium CSP1-7</name>
    <dbReference type="NCBI Taxonomy" id="1576480"/>
    <lineage>
        <taxon>Bacteria</taxon>
        <taxon>Katanobacteria</taxon>
    </lineage>
</organism>
<feature type="domain" description="Nudix hydrolase" evidence="2">
    <location>
        <begin position="32"/>
        <end position="170"/>
    </location>
</feature>
<comment type="caution">
    <text evidence="3">The sequence shown here is derived from an EMBL/GenBank/DDBJ whole genome shotgun (WGS) entry which is preliminary data.</text>
</comment>
<dbReference type="InterPro" id="IPR015797">
    <property type="entry name" value="NUDIX_hydrolase-like_dom_sf"/>
</dbReference>
<proteinExistence type="predicted"/>
<accession>A0A0T5ZWU5</accession>
<reference evidence="3 4" key="1">
    <citation type="submission" date="2015-05" db="EMBL/GenBank/DDBJ databases">
        <title>Critical biogeochemical functions in the subsurface are associated with bacteria from new phyla and little studied lineages.</title>
        <authorList>
            <person name="Hug L.A."/>
            <person name="Thomas B.C."/>
            <person name="Sharon I."/>
            <person name="Brown C.T."/>
            <person name="Sharma R."/>
            <person name="Hettich R.L."/>
            <person name="Wilkins M.J."/>
            <person name="Williams K.H."/>
            <person name="Singh A."/>
            <person name="Banfield J.F."/>
        </authorList>
    </citation>
    <scope>NUCLEOTIDE SEQUENCE [LARGE SCALE GENOMIC DNA]</scope>
    <source>
        <strain evidence="3">CSP1-7</strain>
    </source>
</reference>
<dbReference type="Proteomes" id="UP000051297">
    <property type="component" value="Unassembled WGS sequence"/>
</dbReference>
<sequence>MDPSNYPRTILKSPTGDITLTWIRTDDFQNYQPFFQVYGIVFNDKGEVLLIQEEGKWKIPGGTPEEGETGLATLKRELFEEADVTISKAIPLGVQRVDYPNNPNKEEGELYFQYRYVCLLDRLLAQTPDPDTGITNPRMFVSVDEAIEHAKWGKTGAAMFRDAIELWQEQK</sequence>
<evidence type="ECO:0000259" key="2">
    <source>
        <dbReference type="PROSITE" id="PS51462"/>
    </source>
</evidence>
<dbReference type="PROSITE" id="PS51462">
    <property type="entry name" value="NUDIX"/>
    <property type="match status" value="1"/>
</dbReference>
<dbReference type="InterPro" id="IPR020084">
    <property type="entry name" value="NUDIX_hydrolase_CS"/>
</dbReference>
<dbReference type="EMBL" id="LDXK01000005">
    <property type="protein sequence ID" value="KRT67272.1"/>
    <property type="molecule type" value="Genomic_DNA"/>
</dbReference>
<dbReference type="InterPro" id="IPR000086">
    <property type="entry name" value="NUDIX_hydrolase_dom"/>
</dbReference>
<keyword evidence="1 3" id="KW-0378">Hydrolase</keyword>
<dbReference type="Pfam" id="PF00293">
    <property type="entry name" value="NUDIX"/>
    <property type="match status" value="1"/>
</dbReference>
<protein>
    <submittedName>
        <fullName evidence="3">NUDIX hydrolase</fullName>
    </submittedName>
</protein>